<name>A0ABP1G0A9_9CHLO</name>
<feature type="region of interest" description="Disordered" evidence="1">
    <location>
        <begin position="299"/>
        <end position="358"/>
    </location>
</feature>
<protein>
    <submittedName>
        <fullName evidence="2">G8412 protein</fullName>
    </submittedName>
</protein>
<organism evidence="2 3">
    <name type="scientific">Coccomyxa viridis</name>
    <dbReference type="NCBI Taxonomy" id="1274662"/>
    <lineage>
        <taxon>Eukaryota</taxon>
        <taxon>Viridiplantae</taxon>
        <taxon>Chlorophyta</taxon>
        <taxon>core chlorophytes</taxon>
        <taxon>Trebouxiophyceae</taxon>
        <taxon>Trebouxiophyceae incertae sedis</taxon>
        <taxon>Coccomyxaceae</taxon>
        <taxon>Coccomyxa</taxon>
    </lineage>
</organism>
<evidence type="ECO:0000256" key="1">
    <source>
        <dbReference type="SAM" id="MobiDB-lite"/>
    </source>
</evidence>
<dbReference type="EMBL" id="CAXHTA020000012">
    <property type="protein sequence ID" value="CAL5225571.1"/>
    <property type="molecule type" value="Genomic_DNA"/>
</dbReference>
<comment type="caution">
    <text evidence="2">The sequence shown here is derived from an EMBL/GenBank/DDBJ whole genome shotgun (WGS) entry which is preliminary data.</text>
</comment>
<gene>
    <name evidence="2" type="primary">g8412</name>
    <name evidence="2" type="ORF">VP750_LOCUS7230</name>
</gene>
<keyword evidence="3" id="KW-1185">Reference proteome</keyword>
<reference evidence="2 3" key="1">
    <citation type="submission" date="2024-06" db="EMBL/GenBank/DDBJ databases">
        <authorList>
            <person name="Kraege A."/>
            <person name="Thomma B."/>
        </authorList>
    </citation>
    <scope>NUCLEOTIDE SEQUENCE [LARGE SCALE GENOMIC DNA]</scope>
</reference>
<evidence type="ECO:0000313" key="2">
    <source>
        <dbReference type="EMBL" id="CAL5225571.1"/>
    </source>
</evidence>
<accession>A0ABP1G0A9</accession>
<sequence length="549" mass="61268">MNLAEPALSPSLPAVGQTIGSANQEKEIRRNAPTPPTKEQLRWLRGLMAIADEVEATADEIDAECDSFEAISKQIKAIITDIQASKTRLQSEVAEFQRLGKHRRLVLHADKAALRVQAVKDDGRRRPLAHVGIYSTAIAPDGWPWGDRIPHLVEDWGGGAWWYSLTHQQKWELTWQFGSRFMSFLEKDAIIMDTPNASRPAYTLSHNVPWAEKAYIMEAIDYLQPEAVREGGRAAYMAFMGCNSWEAELGKVKHMLVIGWYIRKCPKCDSGLCERAAPHQALDLSDPAFSQELQTRGELLKSAKRSRSPQGRGTASIAEGQRLHKVLKTEPTIKQRSRWAEAASRPQHASTQSLKAPSHQLETVAQALEAKLAESKKLRNAILHQGVANEILQALQDDGRQRALAHVGIPSAAAAPDDKPWGERIDALVCDWATTYRTVLTLSHKKEIAARFGRPFIVFLNASDAVSDMDRVLGKVRVDNLAHTLSLDMPWKKRRVIMVVIDSLYRDIDVEGARSAYLAFFGSASWEEEGLVVLAELAYAHHHQLRTGQ</sequence>
<feature type="compositionally biased region" description="Polar residues" evidence="1">
    <location>
        <begin position="347"/>
        <end position="358"/>
    </location>
</feature>
<dbReference type="Proteomes" id="UP001497392">
    <property type="component" value="Unassembled WGS sequence"/>
</dbReference>
<proteinExistence type="predicted"/>
<evidence type="ECO:0000313" key="3">
    <source>
        <dbReference type="Proteomes" id="UP001497392"/>
    </source>
</evidence>